<evidence type="ECO:0000313" key="1">
    <source>
        <dbReference type="EMBL" id="KYO47108.1"/>
    </source>
</evidence>
<organism evidence="1 2">
    <name type="scientific">Alligator mississippiensis</name>
    <name type="common">American alligator</name>
    <dbReference type="NCBI Taxonomy" id="8496"/>
    <lineage>
        <taxon>Eukaryota</taxon>
        <taxon>Metazoa</taxon>
        <taxon>Chordata</taxon>
        <taxon>Craniata</taxon>
        <taxon>Vertebrata</taxon>
        <taxon>Euteleostomi</taxon>
        <taxon>Archelosauria</taxon>
        <taxon>Archosauria</taxon>
        <taxon>Crocodylia</taxon>
        <taxon>Alligatoridae</taxon>
        <taxon>Alligatorinae</taxon>
        <taxon>Alligator</taxon>
    </lineage>
</organism>
<name>A0A151PDN4_ALLMI</name>
<accession>A0A151PDN4</accession>
<dbReference type="GO" id="GO:0003676">
    <property type="term" value="F:nucleic acid binding"/>
    <property type="evidence" value="ECO:0007669"/>
    <property type="project" value="InterPro"/>
</dbReference>
<sequence>MDIVGPLSKSSAGYQYLLVIIDYATRFLEVLLMRSVTGHQVAEELMKQISQITYRPGKPNTVADFLSRCHKDEDRAENGVMNADPVVPKPQDGHGLHCITTSTLRQKLPIRTCLDLPPR</sequence>
<keyword evidence="2" id="KW-1185">Reference proteome</keyword>
<gene>
    <name evidence="1" type="ORF">Y1Q_0014018</name>
</gene>
<dbReference type="InterPro" id="IPR036397">
    <property type="entry name" value="RNaseH_sf"/>
</dbReference>
<dbReference type="InterPro" id="IPR012337">
    <property type="entry name" value="RNaseH-like_sf"/>
</dbReference>
<comment type="caution">
    <text evidence="1">The sequence shown here is derived from an EMBL/GenBank/DDBJ whole genome shotgun (WGS) entry which is preliminary data.</text>
</comment>
<evidence type="ECO:0000313" key="2">
    <source>
        <dbReference type="Proteomes" id="UP000050525"/>
    </source>
</evidence>
<protein>
    <recommendedName>
        <fullName evidence="3">Integrase catalytic domain-containing protein</fullName>
    </recommendedName>
</protein>
<dbReference type="Proteomes" id="UP000050525">
    <property type="component" value="Unassembled WGS sequence"/>
</dbReference>
<dbReference type="EMBL" id="AKHW03000483">
    <property type="protein sequence ID" value="KYO47108.1"/>
    <property type="molecule type" value="Genomic_DNA"/>
</dbReference>
<dbReference type="Gene3D" id="3.30.420.10">
    <property type="entry name" value="Ribonuclease H-like superfamily/Ribonuclease H"/>
    <property type="match status" value="1"/>
</dbReference>
<evidence type="ECO:0008006" key="3">
    <source>
        <dbReference type="Google" id="ProtNLM"/>
    </source>
</evidence>
<reference evidence="1 2" key="1">
    <citation type="journal article" date="2012" name="Genome Biol.">
        <title>Sequencing three crocodilian genomes to illuminate the evolution of archosaurs and amniotes.</title>
        <authorList>
            <person name="St John J.A."/>
            <person name="Braun E.L."/>
            <person name="Isberg S.R."/>
            <person name="Miles L.G."/>
            <person name="Chong A.Y."/>
            <person name="Gongora J."/>
            <person name="Dalzell P."/>
            <person name="Moran C."/>
            <person name="Bed'hom B."/>
            <person name="Abzhanov A."/>
            <person name="Burgess S.C."/>
            <person name="Cooksey A.M."/>
            <person name="Castoe T.A."/>
            <person name="Crawford N.G."/>
            <person name="Densmore L.D."/>
            <person name="Drew J.C."/>
            <person name="Edwards S.V."/>
            <person name="Faircloth B.C."/>
            <person name="Fujita M.K."/>
            <person name="Greenwold M.J."/>
            <person name="Hoffmann F.G."/>
            <person name="Howard J.M."/>
            <person name="Iguchi T."/>
            <person name="Janes D.E."/>
            <person name="Khan S.Y."/>
            <person name="Kohno S."/>
            <person name="de Koning A.J."/>
            <person name="Lance S.L."/>
            <person name="McCarthy F.M."/>
            <person name="McCormack J.E."/>
            <person name="Merchant M.E."/>
            <person name="Peterson D.G."/>
            <person name="Pollock D.D."/>
            <person name="Pourmand N."/>
            <person name="Raney B.J."/>
            <person name="Roessler K.A."/>
            <person name="Sanford J.R."/>
            <person name="Sawyer R.H."/>
            <person name="Schmidt C.J."/>
            <person name="Triplett E.W."/>
            <person name="Tuberville T.D."/>
            <person name="Venegas-Anaya M."/>
            <person name="Howard J.T."/>
            <person name="Jarvis E.D."/>
            <person name="Guillette L.J.Jr."/>
            <person name="Glenn T.C."/>
            <person name="Green R.E."/>
            <person name="Ray D.A."/>
        </authorList>
    </citation>
    <scope>NUCLEOTIDE SEQUENCE [LARGE SCALE GENOMIC DNA]</scope>
    <source>
        <strain evidence="1">KSC_2009_1</strain>
    </source>
</reference>
<dbReference type="SUPFAM" id="SSF53098">
    <property type="entry name" value="Ribonuclease H-like"/>
    <property type="match status" value="1"/>
</dbReference>
<proteinExistence type="predicted"/>
<dbReference type="AlphaFoldDB" id="A0A151PDN4"/>